<reference evidence="3 4" key="1">
    <citation type="submission" date="2015-08" db="EMBL/GenBank/DDBJ databases">
        <title>Next Generation Sequencing and Analysis of the Genome of Puccinia sorghi L Schw, the Causal Agent of Maize Common Rust.</title>
        <authorList>
            <person name="Rochi L."/>
            <person name="Burguener G."/>
            <person name="Darino M."/>
            <person name="Turjanski A."/>
            <person name="Kreff E."/>
            <person name="Dieguez M.J."/>
            <person name="Sacco F."/>
        </authorList>
    </citation>
    <scope>NUCLEOTIDE SEQUENCE [LARGE SCALE GENOMIC DNA]</scope>
    <source>
        <strain evidence="3 4">RO10H11247</strain>
    </source>
</reference>
<dbReference type="OrthoDB" id="26525at2759"/>
<dbReference type="InterPro" id="IPR002048">
    <property type="entry name" value="EF_hand_dom"/>
</dbReference>
<keyword evidence="4" id="KW-1185">Reference proteome</keyword>
<dbReference type="AlphaFoldDB" id="A0A0L6UAV0"/>
<evidence type="ECO:0000313" key="3">
    <source>
        <dbReference type="EMBL" id="KNZ45679.1"/>
    </source>
</evidence>
<dbReference type="Gene3D" id="1.10.238.10">
    <property type="entry name" value="EF-hand"/>
    <property type="match status" value="1"/>
</dbReference>
<dbReference type="InterPro" id="IPR011992">
    <property type="entry name" value="EF-hand-dom_pair"/>
</dbReference>
<dbReference type="SUPFAM" id="SSF47473">
    <property type="entry name" value="EF-hand"/>
    <property type="match status" value="1"/>
</dbReference>
<name>A0A0L6UAV0_9BASI</name>
<dbReference type="VEuPathDB" id="FungiDB:VP01_791g5"/>
<dbReference type="STRING" id="27349.A0A0L6UAV0"/>
<dbReference type="PROSITE" id="PS50222">
    <property type="entry name" value="EF_HAND_2"/>
    <property type="match status" value="1"/>
</dbReference>
<dbReference type="GO" id="GO:0005509">
    <property type="term" value="F:calcium ion binding"/>
    <property type="evidence" value="ECO:0007669"/>
    <property type="project" value="InterPro"/>
</dbReference>
<feature type="region of interest" description="Disordered" evidence="1">
    <location>
        <begin position="31"/>
        <end position="53"/>
    </location>
</feature>
<comment type="caution">
    <text evidence="3">The sequence shown here is derived from an EMBL/GenBank/DDBJ whole genome shotgun (WGS) entry which is preliminary data.</text>
</comment>
<proteinExistence type="predicted"/>
<accession>A0A0L6UAV0</accession>
<evidence type="ECO:0000256" key="1">
    <source>
        <dbReference type="SAM" id="MobiDB-lite"/>
    </source>
</evidence>
<feature type="domain" description="EF-hand" evidence="2">
    <location>
        <begin position="8"/>
        <end position="43"/>
    </location>
</feature>
<dbReference type="Proteomes" id="UP000037035">
    <property type="component" value="Unassembled WGS sequence"/>
</dbReference>
<evidence type="ECO:0000259" key="2">
    <source>
        <dbReference type="PROSITE" id="PS50222"/>
    </source>
</evidence>
<protein>
    <recommendedName>
        <fullName evidence="2">EF-hand domain-containing protein</fullName>
    </recommendedName>
</protein>
<gene>
    <name evidence="3" type="ORF">VP01_791g5</name>
</gene>
<dbReference type="EMBL" id="LAVV01013405">
    <property type="protein sequence ID" value="KNZ45679.1"/>
    <property type="molecule type" value="Genomic_DNA"/>
</dbReference>
<organism evidence="3 4">
    <name type="scientific">Puccinia sorghi</name>
    <dbReference type="NCBI Taxonomy" id="27349"/>
    <lineage>
        <taxon>Eukaryota</taxon>
        <taxon>Fungi</taxon>
        <taxon>Dikarya</taxon>
        <taxon>Basidiomycota</taxon>
        <taxon>Pucciniomycotina</taxon>
        <taxon>Pucciniomycetes</taxon>
        <taxon>Pucciniales</taxon>
        <taxon>Pucciniaceae</taxon>
        <taxon>Puccinia</taxon>
    </lineage>
</organism>
<sequence length="53" mass="5895">MRALGFELKKPEILKILRDHDKQGQGLIEFNEFDKVNPSAGSEGRDPTGLQAV</sequence>
<evidence type="ECO:0000313" key="4">
    <source>
        <dbReference type="Proteomes" id="UP000037035"/>
    </source>
</evidence>